<dbReference type="RefSeq" id="WP_187599465.1">
    <property type="nucleotide sequence ID" value="NZ_CP060714.1"/>
</dbReference>
<keyword evidence="4" id="KW-1185">Reference proteome</keyword>
<evidence type="ECO:0000313" key="4">
    <source>
        <dbReference type="Proteomes" id="UP000515811"/>
    </source>
</evidence>
<evidence type="ECO:0000256" key="1">
    <source>
        <dbReference type="ARBA" id="ARBA00022801"/>
    </source>
</evidence>
<dbReference type="PANTHER" id="PTHR46118:SF4">
    <property type="entry name" value="PROTEIN ABHD11"/>
    <property type="match status" value="1"/>
</dbReference>
<dbReference type="Proteomes" id="UP000515811">
    <property type="component" value="Chromosome"/>
</dbReference>
<name>A0A7G9RT66_9BURK</name>
<dbReference type="GO" id="GO:0052689">
    <property type="term" value="F:carboxylic ester hydrolase activity"/>
    <property type="evidence" value="ECO:0007669"/>
    <property type="project" value="TreeGrafter"/>
</dbReference>
<keyword evidence="1 3" id="KW-0378">Hydrolase</keyword>
<accession>A0A7G9RT66</accession>
<dbReference type="PANTHER" id="PTHR46118">
    <property type="entry name" value="PROTEIN ABHD11"/>
    <property type="match status" value="1"/>
</dbReference>
<dbReference type="AlphaFoldDB" id="A0A7G9RT66"/>
<proteinExistence type="predicted"/>
<dbReference type="Pfam" id="PF00561">
    <property type="entry name" value="Abhydrolase_1"/>
    <property type="match status" value="1"/>
</dbReference>
<dbReference type="Gene3D" id="3.40.50.1820">
    <property type="entry name" value="alpha/beta hydrolase"/>
    <property type="match status" value="1"/>
</dbReference>
<dbReference type="InterPro" id="IPR029058">
    <property type="entry name" value="AB_hydrolase_fold"/>
</dbReference>
<evidence type="ECO:0000313" key="3">
    <source>
        <dbReference type="EMBL" id="QNN58791.1"/>
    </source>
</evidence>
<evidence type="ECO:0000259" key="2">
    <source>
        <dbReference type="Pfam" id="PF00561"/>
    </source>
</evidence>
<reference evidence="3 4" key="1">
    <citation type="submission" date="2020-08" db="EMBL/GenBank/DDBJ databases">
        <title>Genome sequence of Diaphorobacter ruginosibacter DSM 27467T.</title>
        <authorList>
            <person name="Hyun D.-W."/>
            <person name="Bae J.-W."/>
        </authorList>
    </citation>
    <scope>NUCLEOTIDE SEQUENCE [LARGE SCALE GENOMIC DNA]</scope>
    <source>
        <strain evidence="3 4">DSM 27467</strain>
    </source>
</reference>
<dbReference type="EMBL" id="CP060714">
    <property type="protein sequence ID" value="QNN58791.1"/>
    <property type="molecule type" value="Genomic_DNA"/>
</dbReference>
<feature type="domain" description="AB hydrolase-1" evidence="2">
    <location>
        <begin position="29"/>
        <end position="261"/>
    </location>
</feature>
<dbReference type="InterPro" id="IPR000073">
    <property type="entry name" value="AB_hydrolase_1"/>
</dbReference>
<dbReference type="KEGG" id="drg:H9K76_08270"/>
<dbReference type="SUPFAM" id="SSF53474">
    <property type="entry name" value="alpha/beta-Hydrolases"/>
    <property type="match status" value="1"/>
</dbReference>
<protein>
    <submittedName>
        <fullName evidence="3">Alpha/beta fold hydrolase</fullName>
    </submittedName>
</protein>
<organism evidence="3 4">
    <name type="scientific">Diaphorobacter ruginosibacter</name>
    <dbReference type="NCBI Taxonomy" id="1715720"/>
    <lineage>
        <taxon>Bacteria</taxon>
        <taxon>Pseudomonadati</taxon>
        <taxon>Pseudomonadota</taxon>
        <taxon>Betaproteobacteria</taxon>
        <taxon>Burkholderiales</taxon>
        <taxon>Comamonadaceae</taxon>
        <taxon>Diaphorobacter</taxon>
    </lineage>
</organism>
<gene>
    <name evidence="3" type="ORF">H9K76_08270</name>
</gene>
<sequence>MGHSARLAFRNYGHRDAGHGEGSAPGDIAVVLLHGLFGSSVQWHHVAMPLSQGRRVLVVDLPNHGASPHRDSMDYPGMADEVRGLLAEQGIGRAHVIGHSMGGKVAMALALLHAECCASLAVLDIAPVRYEDRFTPLLQAVMGIDVSRLESRAEVDEALRESVDAPALRAMLLQNLQRREGRLAWRIHWRGIADSLPQLLDFRVPALQGAESEQGSAPTLLVRGGRSDYVAGQGLLRMRELFPLLEVSKLPHAGHWLQADQPAALVQCLQYWLGGHAARV</sequence>